<sequence>MNIYVACGLTHVPREIFVCYVAFLHKLAASLHSLPTVETVKYALVDSDPQLAFKPKSDQAALCYDWDRRMVEEADLIVADASFPSTGLGIELQIAETGGKPIIMLIGDHGINRVKSAHYKNPDHSAHSLQVGEGIVSLMALGLPAIRKTLLYSDFDAGVEMAVEAVRLYT</sequence>
<reference evidence="1 2" key="2">
    <citation type="journal article" date="2010" name="J. Bacteriol.">
        <title>Complete genome sequence of Beijerinckia indica subsp. indica.</title>
        <authorList>
            <person name="Tamas I."/>
            <person name="Dedysh S.N."/>
            <person name="Liesack W."/>
            <person name="Stott M.B."/>
            <person name="Alam M."/>
            <person name="Murrell J.C."/>
            <person name="Dunfield P.F."/>
        </authorList>
    </citation>
    <scope>NUCLEOTIDE SEQUENCE [LARGE SCALE GENOMIC DNA]</scope>
    <source>
        <strain evidence="2">ATCC 9039 / DSM 1715 / NCIMB 8712</strain>
    </source>
</reference>
<dbReference type="Gene3D" id="3.40.50.450">
    <property type="match status" value="1"/>
</dbReference>
<protein>
    <recommendedName>
        <fullName evidence="3">Nucleoside 2-deoxyribosyltransferase</fullName>
    </recommendedName>
</protein>
<proteinExistence type="predicted"/>
<dbReference type="eggNOG" id="ENOG5034A9Z">
    <property type="taxonomic scope" value="Bacteria"/>
</dbReference>
<dbReference type="EMBL" id="CP001016">
    <property type="protein sequence ID" value="ACB95541.1"/>
    <property type="molecule type" value="Genomic_DNA"/>
</dbReference>
<reference evidence="2" key="1">
    <citation type="submission" date="2008-03" db="EMBL/GenBank/DDBJ databases">
        <title>Complete sequence of chromosome of Beijerinckia indica subsp. indica ATCC 9039.</title>
        <authorList>
            <consortium name="US DOE Joint Genome Institute"/>
            <person name="Copeland A."/>
            <person name="Lucas S."/>
            <person name="Lapidus A."/>
            <person name="Glavina del Rio T."/>
            <person name="Dalin E."/>
            <person name="Tice H."/>
            <person name="Bruce D."/>
            <person name="Goodwin L."/>
            <person name="Pitluck S."/>
            <person name="LaButti K."/>
            <person name="Schmutz J."/>
            <person name="Larimer F."/>
            <person name="Land M."/>
            <person name="Hauser L."/>
            <person name="Kyrpides N."/>
            <person name="Mikhailova N."/>
            <person name="Dunfield P.F."/>
            <person name="Dedysh S.N."/>
            <person name="Liesack W."/>
            <person name="Saw J.H."/>
            <person name="Alam M."/>
            <person name="Chen Y."/>
            <person name="Murrell J.C."/>
            <person name="Richardson P."/>
        </authorList>
    </citation>
    <scope>NUCLEOTIDE SEQUENCE [LARGE SCALE GENOMIC DNA]</scope>
    <source>
        <strain evidence="2">ATCC 9039 / DSM 1715 / NCIMB 8712</strain>
    </source>
</reference>
<evidence type="ECO:0000313" key="2">
    <source>
        <dbReference type="Proteomes" id="UP000001695"/>
    </source>
</evidence>
<dbReference type="Proteomes" id="UP000001695">
    <property type="component" value="Chromosome"/>
</dbReference>
<dbReference type="STRING" id="395963.Bind_1917"/>
<gene>
    <name evidence="1" type="ordered locus">Bind_1917</name>
</gene>
<dbReference type="HOGENOM" id="CLU_1567636_0_0_5"/>
<dbReference type="SUPFAM" id="SSF52309">
    <property type="entry name" value="N-(deoxy)ribosyltransferase-like"/>
    <property type="match status" value="1"/>
</dbReference>
<evidence type="ECO:0008006" key="3">
    <source>
        <dbReference type="Google" id="ProtNLM"/>
    </source>
</evidence>
<dbReference type="RefSeq" id="WP_012384898.1">
    <property type="nucleotide sequence ID" value="NC_010581.1"/>
</dbReference>
<dbReference type="AlphaFoldDB" id="B2IEE3"/>
<keyword evidence="2" id="KW-1185">Reference proteome</keyword>
<name>B2IEE3_BEII9</name>
<dbReference type="OrthoDB" id="8455120at2"/>
<evidence type="ECO:0000313" key="1">
    <source>
        <dbReference type="EMBL" id="ACB95541.1"/>
    </source>
</evidence>
<accession>B2IEE3</accession>
<dbReference type="KEGG" id="bid:Bind_1917"/>
<organism evidence="1 2">
    <name type="scientific">Beijerinckia indica subsp. indica (strain ATCC 9039 / DSM 1715 / NCIMB 8712)</name>
    <dbReference type="NCBI Taxonomy" id="395963"/>
    <lineage>
        <taxon>Bacteria</taxon>
        <taxon>Pseudomonadati</taxon>
        <taxon>Pseudomonadota</taxon>
        <taxon>Alphaproteobacteria</taxon>
        <taxon>Hyphomicrobiales</taxon>
        <taxon>Beijerinckiaceae</taxon>
        <taxon>Beijerinckia</taxon>
    </lineage>
</organism>